<dbReference type="EMBL" id="AQFT01000010">
    <property type="protein sequence ID" value="EMZ37615.1"/>
    <property type="molecule type" value="Genomic_DNA"/>
</dbReference>
<dbReference type="STRING" id="1235802.C823_00341"/>
<organism evidence="1 2">
    <name type="scientific">Eubacterium plexicaudatum ASF492</name>
    <dbReference type="NCBI Taxonomy" id="1235802"/>
    <lineage>
        <taxon>Bacteria</taxon>
        <taxon>Bacillati</taxon>
        <taxon>Bacillota</taxon>
        <taxon>Clostridia</taxon>
        <taxon>Eubacteriales</taxon>
        <taxon>Eubacteriaceae</taxon>
        <taxon>Eubacterium</taxon>
    </lineage>
</organism>
<dbReference type="Proteomes" id="UP000012589">
    <property type="component" value="Unassembled WGS sequence"/>
</dbReference>
<proteinExistence type="predicted"/>
<dbReference type="PATRIC" id="fig|1235802.3.peg.362"/>
<evidence type="ECO:0000313" key="1">
    <source>
        <dbReference type="EMBL" id="EMZ37615.1"/>
    </source>
</evidence>
<accession>N2BGR4</accession>
<dbReference type="InterPro" id="IPR025586">
    <property type="entry name" value="PcfJ"/>
</dbReference>
<gene>
    <name evidence="1" type="ORF">C823_00341</name>
</gene>
<reference evidence="1 2" key="1">
    <citation type="journal article" date="2014" name="Genome Announc.">
        <title>Draft genome sequences of the altered schaedler flora, a defined bacterial community from gnotobiotic mice.</title>
        <authorList>
            <person name="Wannemuehler M.J."/>
            <person name="Overstreet A.M."/>
            <person name="Ward D.V."/>
            <person name="Phillips G.J."/>
        </authorList>
    </citation>
    <scope>NUCLEOTIDE SEQUENCE [LARGE SCALE GENOMIC DNA]</scope>
    <source>
        <strain evidence="1 2">ASF492</strain>
    </source>
</reference>
<keyword evidence="2" id="KW-1185">Reference proteome</keyword>
<dbReference type="AlphaFoldDB" id="N2BGR4"/>
<evidence type="ECO:0000313" key="2">
    <source>
        <dbReference type="Proteomes" id="UP000012589"/>
    </source>
</evidence>
<dbReference type="HOGENOM" id="CLU_023343_0_0_9"/>
<dbReference type="eggNOG" id="ENOG502Z9TV">
    <property type="taxonomic scope" value="Bacteria"/>
</dbReference>
<comment type="caution">
    <text evidence="1">The sequence shown here is derived from an EMBL/GenBank/DDBJ whole genome shotgun (WGS) entry which is preliminary data.</text>
</comment>
<name>N2BGR4_9FIRM</name>
<dbReference type="Pfam" id="PF14284">
    <property type="entry name" value="PcfJ"/>
    <property type="match status" value="1"/>
</dbReference>
<protein>
    <recommendedName>
        <fullName evidence="3">PcfJ-like protein</fullName>
    </recommendedName>
</protein>
<evidence type="ECO:0008006" key="3">
    <source>
        <dbReference type="Google" id="ProtNLM"/>
    </source>
</evidence>
<dbReference type="OrthoDB" id="1802755at2"/>
<sequence>MKINKRKCRAYAVPDRKLSSANGILHAKQINYIVTAAVKTIAHHRTLVLYIYPREQAVRGDYKPLWTMFHTKDDFLTLERKEDGSTAWRTASFDRLDCSSYDFSSQCAFYSNLDGKRVQRYFHADTDGFLALTAAQDAILERRRKERQITREKAVIARIEGIPALPHGLKSWIKSVMPAYFFYDYKREKEVTGICSACSHEITLSDIKQGSKAICPHCRHELIAKPRSRRGSNMYDRETFEVIQNMGDGRLVVRIIKAYYSYRADIPEIDIYENARQFIWRDSDGEICTEHYYYSCNSGIITNWKKGERPVYFMYQYHFEGDTCGHLYTKNLPKVFLGTPWQYCNIADFYHHFHEHMQALPFLREYLQHPRLEHLCKMGFYNIVSDLAYHSDGKILDETQNRTHKILGIAAEDVDFLRGLDVDLAVLKTFQSYADIKDRQQLLVWQLANDVKHNILPILKYITVHKLIRYTERQFLPQRSRKGRYGCTYYQKMQDIVTDYRDYLEMCDGLDYDLKNTFVLYPKNLWESHDRVQKRFKIKESTQLMQDFKAAVQDVKERMAFEAGGMKIVVPVTPRELEAEGNALHHCVGRGSYADRVAKKECMILFVRKCNEIDKPYYTVEIRGQEVIQVRGIGNCAATPEVQSFIDAFQRQVLQGVADNAA</sequence>